<protein>
    <submittedName>
        <fullName evidence="2">Glycosyltransferase</fullName>
    </submittedName>
</protein>
<name>A0ABS8H650_9SPHN</name>
<dbReference type="RefSeq" id="WP_008828753.1">
    <property type="nucleotide sequence ID" value="NZ_JAJGNP010000014.1"/>
</dbReference>
<feature type="domain" description="Glycosyltransferase subfamily 4-like N-terminal" evidence="1">
    <location>
        <begin position="18"/>
        <end position="179"/>
    </location>
</feature>
<evidence type="ECO:0000259" key="1">
    <source>
        <dbReference type="Pfam" id="PF13439"/>
    </source>
</evidence>
<keyword evidence="3" id="KW-1185">Reference proteome</keyword>
<dbReference type="InterPro" id="IPR028098">
    <property type="entry name" value="Glyco_trans_4-like_N"/>
</dbReference>
<proteinExistence type="predicted"/>
<dbReference type="CDD" id="cd03811">
    <property type="entry name" value="GT4_GT28_WabH-like"/>
    <property type="match status" value="1"/>
</dbReference>
<dbReference type="PANTHER" id="PTHR12526">
    <property type="entry name" value="GLYCOSYLTRANSFERASE"/>
    <property type="match status" value="1"/>
</dbReference>
<evidence type="ECO:0000313" key="2">
    <source>
        <dbReference type="EMBL" id="MCC4234031.1"/>
    </source>
</evidence>
<dbReference type="Gene3D" id="3.40.50.2000">
    <property type="entry name" value="Glycogen Phosphorylase B"/>
    <property type="match status" value="2"/>
</dbReference>
<organism evidence="2 3">
    <name type="scientific">Sphingobium soli</name>
    <dbReference type="NCBI Taxonomy" id="1591116"/>
    <lineage>
        <taxon>Bacteria</taxon>
        <taxon>Pseudomonadati</taxon>
        <taxon>Pseudomonadota</taxon>
        <taxon>Alphaproteobacteria</taxon>
        <taxon>Sphingomonadales</taxon>
        <taxon>Sphingomonadaceae</taxon>
        <taxon>Sphingobium</taxon>
    </lineage>
</organism>
<reference evidence="2 3" key="1">
    <citation type="submission" date="2021-10" db="EMBL/GenBank/DDBJ databases">
        <title>The diversity and Nitrogen Metabolism of Culturable Nitrate-Utilizing Bacteria Within the Oxygen Minimum Zone of the Changjiang (Yangtze River)Estuary.</title>
        <authorList>
            <person name="Zhang D."/>
            <person name="Zheng J."/>
            <person name="Liu S."/>
            <person name="He W."/>
        </authorList>
    </citation>
    <scope>NUCLEOTIDE SEQUENCE [LARGE SCALE GENOMIC DNA]</scope>
    <source>
        <strain evidence="2 3">FXH275-2</strain>
    </source>
</reference>
<evidence type="ECO:0000313" key="3">
    <source>
        <dbReference type="Proteomes" id="UP001198830"/>
    </source>
</evidence>
<gene>
    <name evidence="2" type="ORF">LL253_15230</name>
</gene>
<comment type="caution">
    <text evidence="2">The sequence shown here is derived from an EMBL/GenBank/DDBJ whole genome shotgun (WGS) entry which is preliminary data.</text>
</comment>
<sequence>MGMTEPLRIAIPIHSFEPGGVERVALNLAERWQQTGHQVSIVLGRDEGSDRGRVSAHLDYRIVSSRVPTARFETLWMIWCFFLHLSRERVDVIFCPGNTYAIVCVAARLLLGERCPPIVSKVSNDLVRRDKSIFRRRVYQLWLRVQGMTLDRFVALAEPMHGEIVQSMSVGAHRVTTIHDPALTEARYDRLLAIPRIQRSRHRYRFLALSRLVPQKNLEVMLRAFAAGFRPGDELTIVGDGPERAQLEALVRGLAIEEKVRFRGHVIDPDPYLRDADCLLLSSNYEGVPAVVLEAIAAGLQIVATDCSSSMKELAGRGVRATLVPVGDIDAMAREIAHADELPRPGPMQREYSHRFTVEIAAGAYVTTMRRAIASARHMRVLMASPTLR</sequence>
<dbReference type="Pfam" id="PF13439">
    <property type="entry name" value="Glyco_transf_4"/>
    <property type="match status" value="1"/>
</dbReference>
<dbReference type="Proteomes" id="UP001198830">
    <property type="component" value="Unassembled WGS sequence"/>
</dbReference>
<dbReference type="EMBL" id="JAJGNP010000014">
    <property type="protein sequence ID" value="MCC4234031.1"/>
    <property type="molecule type" value="Genomic_DNA"/>
</dbReference>
<dbReference type="SUPFAM" id="SSF53756">
    <property type="entry name" value="UDP-Glycosyltransferase/glycogen phosphorylase"/>
    <property type="match status" value="1"/>
</dbReference>
<accession>A0ABS8H650</accession>
<dbReference type="Pfam" id="PF13692">
    <property type="entry name" value="Glyco_trans_1_4"/>
    <property type="match status" value="1"/>
</dbReference>